<protein>
    <recommendedName>
        <fullName evidence="2 9">DNA mismatch repair protein MutS</fullName>
    </recommendedName>
</protein>
<evidence type="ECO:0000313" key="13">
    <source>
        <dbReference type="Proteomes" id="UP000295510"/>
    </source>
</evidence>
<feature type="domain" description="DNA mismatch repair proteins mutS family" evidence="11">
    <location>
        <begin position="729"/>
        <end position="745"/>
    </location>
</feature>
<dbReference type="NCBIfam" id="TIGR01070">
    <property type="entry name" value="mutS1"/>
    <property type="match status" value="1"/>
</dbReference>
<dbReference type="GO" id="GO:0005524">
    <property type="term" value="F:ATP binding"/>
    <property type="evidence" value="ECO:0007669"/>
    <property type="project" value="UniProtKB-UniRule"/>
</dbReference>
<dbReference type="PIRSF" id="PIRSF037677">
    <property type="entry name" value="DNA_mis_repair_Msh6"/>
    <property type="match status" value="1"/>
</dbReference>
<keyword evidence="13" id="KW-1185">Reference proteome</keyword>
<evidence type="ECO:0000256" key="9">
    <source>
        <dbReference type="HAMAP-Rule" id="MF_00096"/>
    </source>
</evidence>
<dbReference type="SUPFAM" id="SSF55271">
    <property type="entry name" value="DNA repair protein MutS, domain I"/>
    <property type="match status" value="1"/>
</dbReference>
<evidence type="ECO:0000256" key="6">
    <source>
        <dbReference type="ARBA" id="ARBA00023125"/>
    </source>
</evidence>
<dbReference type="GO" id="GO:0006298">
    <property type="term" value="P:mismatch repair"/>
    <property type="evidence" value="ECO:0007669"/>
    <property type="project" value="UniProtKB-UniRule"/>
</dbReference>
<dbReference type="InterPro" id="IPR017261">
    <property type="entry name" value="DNA_mismatch_repair_MutS/MSH"/>
</dbReference>
<dbReference type="NCBIfam" id="NF003810">
    <property type="entry name" value="PRK05399.1"/>
    <property type="match status" value="1"/>
</dbReference>
<dbReference type="SMART" id="SM00534">
    <property type="entry name" value="MUTSac"/>
    <property type="match status" value="1"/>
</dbReference>
<evidence type="ECO:0000256" key="10">
    <source>
        <dbReference type="RuleBase" id="RU003756"/>
    </source>
</evidence>
<dbReference type="InterPro" id="IPR007696">
    <property type="entry name" value="DNA_mismatch_repair_MutS_core"/>
</dbReference>
<dbReference type="Proteomes" id="UP000295510">
    <property type="component" value="Unassembled WGS sequence"/>
</dbReference>
<dbReference type="Gene3D" id="1.10.1420.10">
    <property type="match status" value="2"/>
</dbReference>
<dbReference type="Gene3D" id="3.40.50.300">
    <property type="entry name" value="P-loop containing nucleotide triphosphate hydrolases"/>
    <property type="match status" value="1"/>
</dbReference>
<dbReference type="PANTHER" id="PTHR11361:SF34">
    <property type="entry name" value="DNA MISMATCH REPAIR PROTEIN MSH1, MITOCHONDRIAL"/>
    <property type="match status" value="1"/>
</dbReference>
<keyword evidence="4 9" id="KW-0227">DNA damage</keyword>
<keyword evidence="6 9" id="KW-0238">DNA-binding</keyword>
<accession>A0A4R6UB50</accession>
<dbReference type="GO" id="GO:0030983">
    <property type="term" value="F:mismatched DNA binding"/>
    <property type="evidence" value="ECO:0007669"/>
    <property type="project" value="InterPro"/>
</dbReference>
<dbReference type="SMART" id="SM00533">
    <property type="entry name" value="MUTSd"/>
    <property type="match status" value="1"/>
</dbReference>
<dbReference type="Pfam" id="PF05190">
    <property type="entry name" value="MutS_IV"/>
    <property type="match status" value="1"/>
</dbReference>
<dbReference type="InterPro" id="IPR045076">
    <property type="entry name" value="MutS"/>
</dbReference>
<proteinExistence type="inferred from homology"/>
<dbReference type="InterPro" id="IPR027417">
    <property type="entry name" value="P-loop_NTPase"/>
</dbReference>
<evidence type="ECO:0000256" key="1">
    <source>
        <dbReference type="ARBA" id="ARBA00006271"/>
    </source>
</evidence>
<dbReference type="InterPro" id="IPR016151">
    <property type="entry name" value="DNA_mismatch_repair_MutS_N"/>
</dbReference>
<dbReference type="SUPFAM" id="SSF48334">
    <property type="entry name" value="DNA repair protein MutS, domain III"/>
    <property type="match status" value="1"/>
</dbReference>
<dbReference type="HAMAP" id="MF_00096">
    <property type="entry name" value="MutS"/>
    <property type="match status" value="1"/>
</dbReference>
<dbReference type="FunFam" id="3.40.50.300:FF:000870">
    <property type="entry name" value="MutS protein homolog 4"/>
    <property type="match status" value="1"/>
</dbReference>
<comment type="similarity">
    <text evidence="1 9 10">Belongs to the DNA mismatch repair MutS family.</text>
</comment>
<evidence type="ECO:0000256" key="8">
    <source>
        <dbReference type="ARBA" id="ARBA00024647"/>
    </source>
</evidence>
<dbReference type="InterPro" id="IPR005748">
    <property type="entry name" value="DNA_mismatch_repair_MutS"/>
</dbReference>
<dbReference type="InterPro" id="IPR036187">
    <property type="entry name" value="DNA_mismatch_repair_MutS_sf"/>
</dbReference>
<evidence type="ECO:0000256" key="2">
    <source>
        <dbReference type="ARBA" id="ARBA00021982"/>
    </source>
</evidence>
<evidence type="ECO:0000256" key="7">
    <source>
        <dbReference type="ARBA" id="ARBA00023204"/>
    </source>
</evidence>
<dbReference type="Pfam" id="PF01624">
    <property type="entry name" value="MutS_I"/>
    <property type="match status" value="1"/>
</dbReference>
<dbReference type="InterPro" id="IPR000432">
    <property type="entry name" value="DNA_mismatch_repair_MutS_C"/>
</dbReference>
<evidence type="ECO:0000256" key="5">
    <source>
        <dbReference type="ARBA" id="ARBA00022840"/>
    </source>
</evidence>
<dbReference type="PROSITE" id="PS00486">
    <property type="entry name" value="DNA_MISMATCH_REPAIR_2"/>
    <property type="match status" value="1"/>
</dbReference>
<sequence>MPRLADNPAMDRSALLQDIDKHTPMMAQYLRLKADYPDTLLFYRMGDFYELFYDDAEKAARLLDITLTRRGQSAGQPVVMAGVPFHSVETYLARLIKLGESVAICEQIGDPAGAKGPVERKVVRVVTPGTLTDAELLNDKNESVLLAVHAGQRHTCGLAWLSVTQGVIHLAQCPRSALRAWVTRIGPSELLHSADVTPAFEQELQDLQRQWPALSGQGPGARLSLALRPAWAFDAALGARKLCEQLQASSLAGWGAQDLPDAHAAASALLDYAEHTQGRALTHVRQLHVARPQEHIELPETTRRNLELIQTLRGESAPTLFSLLDTCQTGMGSRLLKRWLLEPPRDRTLARERQQAITCLRDGLHAGLRQALKGASDVERITARIALRQARPRELVGLAQTLQRTQALADQLRQALQAGAPSAGELLPRLAERLQPPPGCAELLHHALLPEPAALVRDGGVINHGYDSELDELRAIQTNCDGFLLDLEARERQRTGIANLRVQYNKVHGFYIEVTQGQLDKVPDDYRRRQTLKNAERFITPELKAFEDKALSAQERALAREKWLYEDLLDRLQAHLGVLSHITQAMATLDVLCALAERSLTLGWCAPEFAIEPCIEIRAGRHPVVEARLQETGAGPFIPNDTVLGPKARMQIITGPNMGGKSTYMRQVAVIVLLASMGSYVPASHCRLGPIDAIHTRIGAADDLANAQSTFMLEMTEAAQILHNASPHSLVLMDEIGRGTSTFDGLALASAIATHLHDKVKAFTLFATHYFELTEFPAQHHAAVNVHVSAVEGQGRDIVFLHQIEPGPASRSYGVQVARLAGVPAAVVQHARHTLEALEAQSASTRLQVDLFAAPPAAPAPEPHPLEQALAAIDPDALSPREALDALYHLHHLLRQSASGT</sequence>
<comment type="function">
    <text evidence="8 9">This protein is involved in the repair of mismatches in DNA. It is possible that it carries out the mismatch recognition step. This protein has a weak ATPase activity.</text>
</comment>
<dbReference type="Pfam" id="PF00488">
    <property type="entry name" value="MutS_V"/>
    <property type="match status" value="1"/>
</dbReference>
<dbReference type="Gene3D" id="3.40.1170.10">
    <property type="entry name" value="DNA repair protein MutS, domain I"/>
    <property type="match status" value="1"/>
</dbReference>
<dbReference type="Gene3D" id="3.30.420.110">
    <property type="entry name" value="MutS, connector domain"/>
    <property type="match status" value="1"/>
</dbReference>
<evidence type="ECO:0000256" key="3">
    <source>
        <dbReference type="ARBA" id="ARBA00022741"/>
    </source>
</evidence>
<organism evidence="12 13">
    <name type="scientific">Tepidicella xavieri</name>
    <dbReference type="NCBI Taxonomy" id="360241"/>
    <lineage>
        <taxon>Bacteria</taxon>
        <taxon>Pseudomonadati</taxon>
        <taxon>Pseudomonadota</taxon>
        <taxon>Betaproteobacteria</taxon>
        <taxon>Burkholderiales</taxon>
        <taxon>Tepidicella</taxon>
    </lineage>
</organism>
<dbReference type="Gene3D" id="6.10.140.430">
    <property type="match status" value="1"/>
</dbReference>
<keyword evidence="3 9" id="KW-0547">Nucleotide-binding</keyword>
<keyword evidence="5 9" id="KW-0067">ATP-binding</keyword>
<dbReference type="CDD" id="cd03284">
    <property type="entry name" value="ABC_MutS1"/>
    <property type="match status" value="1"/>
</dbReference>
<keyword evidence="7 9" id="KW-0234">DNA repair</keyword>
<dbReference type="PANTHER" id="PTHR11361">
    <property type="entry name" value="DNA MISMATCH REPAIR PROTEIN MUTS FAMILY MEMBER"/>
    <property type="match status" value="1"/>
</dbReference>
<feature type="binding site" evidence="9">
    <location>
        <begin position="655"/>
        <end position="662"/>
    </location>
    <ligand>
        <name>ATP</name>
        <dbReference type="ChEBI" id="CHEBI:30616"/>
    </ligand>
</feature>
<dbReference type="GO" id="GO:0003684">
    <property type="term" value="F:damaged DNA binding"/>
    <property type="evidence" value="ECO:0007669"/>
    <property type="project" value="UniProtKB-UniRule"/>
</dbReference>
<dbReference type="InterPro" id="IPR007695">
    <property type="entry name" value="DNA_mismatch_repair_MutS-lik_N"/>
</dbReference>
<dbReference type="SUPFAM" id="SSF52540">
    <property type="entry name" value="P-loop containing nucleoside triphosphate hydrolases"/>
    <property type="match status" value="1"/>
</dbReference>
<dbReference type="SUPFAM" id="SSF53150">
    <property type="entry name" value="DNA repair protein MutS, domain II"/>
    <property type="match status" value="1"/>
</dbReference>
<dbReference type="GO" id="GO:0005829">
    <property type="term" value="C:cytosol"/>
    <property type="evidence" value="ECO:0007669"/>
    <property type="project" value="TreeGrafter"/>
</dbReference>
<evidence type="ECO:0000313" key="12">
    <source>
        <dbReference type="EMBL" id="TDQ41945.1"/>
    </source>
</evidence>
<dbReference type="EMBL" id="SNYL01000010">
    <property type="protein sequence ID" value="TDQ41945.1"/>
    <property type="molecule type" value="Genomic_DNA"/>
</dbReference>
<dbReference type="FunFam" id="3.40.1170.10:FF:000001">
    <property type="entry name" value="DNA mismatch repair protein MutS"/>
    <property type="match status" value="1"/>
</dbReference>
<dbReference type="InterPro" id="IPR036678">
    <property type="entry name" value="MutS_con_dom_sf"/>
</dbReference>
<reference evidence="12 13" key="1">
    <citation type="submission" date="2019-03" db="EMBL/GenBank/DDBJ databases">
        <title>Genomic Encyclopedia of Type Strains, Phase IV (KMG-IV): sequencing the most valuable type-strain genomes for metagenomic binning, comparative biology and taxonomic classification.</title>
        <authorList>
            <person name="Goeker M."/>
        </authorList>
    </citation>
    <scope>NUCLEOTIDE SEQUENCE [LARGE SCALE GENOMIC DNA]</scope>
    <source>
        <strain evidence="12 13">DSM 19605</strain>
    </source>
</reference>
<dbReference type="Pfam" id="PF05192">
    <property type="entry name" value="MutS_III"/>
    <property type="match status" value="1"/>
</dbReference>
<dbReference type="InterPro" id="IPR007861">
    <property type="entry name" value="DNA_mismatch_repair_MutS_clamp"/>
</dbReference>
<evidence type="ECO:0000256" key="4">
    <source>
        <dbReference type="ARBA" id="ARBA00022763"/>
    </source>
</evidence>
<dbReference type="Pfam" id="PF05188">
    <property type="entry name" value="MutS_II"/>
    <property type="match status" value="1"/>
</dbReference>
<comment type="caution">
    <text evidence="12">The sequence shown here is derived from an EMBL/GenBank/DDBJ whole genome shotgun (WGS) entry which is preliminary data.</text>
</comment>
<evidence type="ECO:0000259" key="11">
    <source>
        <dbReference type="PROSITE" id="PS00486"/>
    </source>
</evidence>
<dbReference type="GO" id="GO:0140664">
    <property type="term" value="F:ATP-dependent DNA damage sensor activity"/>
    <property type="evidence" value="ECO:0007669"/>
    <property type="project" value="InterPro"/>
</dbReference>
<dbReference type="InterPro" id="IPR007860">
    <property type="entry name" value="DNA_mmatch_repair_MutS_con_dom"/>
</dbReference>
<gene>
    <name evidence="9" type="primary">mutS</name>
    <name evidence="12" type="ORF">DFR43_110101</name>
</gene>
<name>A0A4R6UB50_9BURK</name>
<dbReference type="AlphaFoldDB" id="A0A4R6UB50"/>